<reference evidence="1 2" key="1">
    <citation type="submission" date="2020-08" db="EMBL/GenBank/DDBJ databases">
        <title>Genomic Encyclopedia of Type Strains, Phase IV (KMG-V): Genome sequencing to study the core and pangenomes of soil and plant-associated prokaryotes.</title>
        <authorList>
            <person name="Whitman W."/>
        </authorList>
    </citation>
    <scope>NUCLEOTIDE SEQUENCE [LARGE SCALE GENOMIC DNA]</scope>
    <source>
        <strain evidence="1 2">B3ACCR2</strain>
    </source>
</reference>
<gene>
    <name evidence="1" type="ORF">FHW14_002853</name>
</gene>
<comment type="caution">
    <text evidence="1">The sequence shown here is derived from an EMBL/GenBank/DDBJ whole genome shotgun (WGS) entry which is preliminary data.</text>
</comment>
<evidence type="ECO:0000313" key="1">
    <source>
        <dbReference type="EMBL" id="MBB2987667.1"/>
    </source>
</evidence>
<dbReference type="EMBL" id="JACHVT010000006">
    <property type="protein sequence ID" value="MBB2987667.1"/>
    <property type="molecule type" value="Genomic_DNA"/>
</dbReference>
<name>A0A839PVX4_9MICO</name>
<sequence length="60" mass="6515">MDVEYIAGFGPVVTDSSASQAFWADAFGIVFDEVGPDYFHARGAPSLHQRLEVGDPVRES</sequence>
<evidence type="ECO:0000313" key="2">
    <source>
        <dbReference type="Proteomes" id="UP000590811"/>
    </source>
</evidence>
<accession>A0A839PVX4</accession>
<proteinExistence type="predicted"/>
<dbReference type="AlphaFoldDB" id="A0A839PVX4"/>
<dbReference type="RefSeq" id="WP_184510789.1">
    <property type="nucleotide sequence ID" value="NZ_JACHVT010000006.1"/>
</dbReference>
<dbReference type="Proteomes" id="UP000590811">
    <property type="component" value="Unassembled WGS sequence"/>
</dbReference>
<protein>
    <submittedName>
        <fullName evidence="1">Uncharacterized protein</fullName>
    </submittedName>
</protein>
<organism evidence="1 2">
    <name type="scientific">Terracoccus luteus</name>
    <dbReference type="NCBI Taxonomy" id="53356"/>
    <lineage>
        <taxon>Bacteria</taxon>
        <taxon>Bacillati</taxon>
        <taxon>Actinomycetota</taxon>
        <taxon>Actinomycetes</taxon>
        <taxon>Micrococcales</taxon>
        <taxon>Intrasporangiaceae</taxon>
        <taxon>Terracoccus</taxon>
    </lineage>
</organism>